<evidence type="ECO:0000313" key="3">
    <source>
        <dbReference type="Proteomes" id="UP000014480"/>
    </source>
</evidence>
<organism evidence="2 3">
    <name type="scientific">Colletotrichum orbiculare (strain 104-T / ATCC 96160 / CBS 514.97 / LARS 414 / MAFF 240422)</name>
    <name type="common">Cucumber anthracnose fungus</name>
    <name type="synonym">Colletotrichum lagenarium</name>
    <dbReference type="NCBI Taxonomy" id="1213857"/>
    <lineage>
        <taxon>Eukaryota</taxon>
        <taxon>Fungi</taxon>
        <taxon>Dikarya</taxon>
        <taxon>Ascomycota</taxon>
        <taxon>Pezizomycotina</taxon>
        <taxon>Sordariomycetes</taxon>
        <taxon>Hypocreomycetidae</taxon>
        <taxon>Glomerellales</taxon>
        <taxon>Glomerellaceae</taxon>
        <taxon>Colletotrichum</taxon>
        <taxon>Colletotrichum orbiculare species complex</taxon>
    </lineage>
</organism>
<protein>
    <submittedName>
        <fullName evidence="2">Uncharacterized protein</fullName>
    </submittedName>
</protein>
<sequence>MRKRAILSPDFSHPGEACDHRHVENRPALASPATKPTTEPELAWEIDRISVRIRWVVGRNTYIKGYQKVDHNFESSQAQLPRHT</sequence>
<name>A0A484FMR5_COLOR</name>
<reference evidence="3" key="2">
    <citation type="journal article" date="2019" name="Mol. Plant Microbe Interact.">
        <title>Genome sequence resources for four phytopathogenic fungi from the Colletotrichum orbiculare species complex.</title>
        <authorList>
            <person name="Gan P."/>
            <person name="Tsushima A."/>
            <person name="Narusaka M."/>
            <person name="Narusaka Y."/>
            <person name="Takano Y."/>
            <person name="Kubo Y."/>
            <person name="Shirasu K."/>
        </authorList>
    </citation>
    <scope>GENOME REANNOTATION</scope>
    <source>
        <strain evidence="3">104-T / ATCC 96160 / CBS 514.97 / LARS 414 / MAFF 240422</strain>
    </source>
</reference>
<comment type="caution">
    <text evidence="2">The sequence shown here is derived from an EMBL/GenBank/DDBJ whole genome shotgun (WGS) entry which is preliminary data.</text>
</comment>
<gene>
    <name evidence="2" type="ORF">Cob_v007859</name>
</gene>
<keyword evidence="3" id="KW-1185">Reference proteome</keyword>
<accession>A0A484FMR5</accession>
<feature type="region of interest" description="Disordered" evidence="1">
    <location>
        <begin position="1"/>
        <end position="39"/>
    </location>
</feature>
<dbReference type="Proteomes" id="UP000014480">
    <property type="component" value="Unassembled WGS sequence"/>
</dbReference>
<evidence type="ECO:0000313" key="2">
    <source>
        <dbReference type="EMBL" id="TDZ19253.1"/>
    </source>
</evidence>
<evidence type="ECO:0000256" key="1">
    <source>
        <dbReference type="SAM" id="MobiDB-lite"/>
    </source>
</evidence>
<feature type="compositionally biased region" description="Basic and acidic residues" evidence="1">
    <location>
        <begin position="16"/>
        <end position="25"/>
    </location>
</feature>
<proteinExistence type="predicted"/>
<reference evidence="3" key="1">
    <citation type="journal article" date="2013" name="New Phytol.">
        <title>Comparative genomic and transcriptomic analyses reveal the hemibiotrophic stage shift of Colletotrichum fungi.</title>
        <authorList>
            <person name="Gan P."/>
            <person name="Ikeda K."/>
            <person name="Irieda H."/>
            <person name="Narusaka M."/>
            <person name="O'Connell R.J."/>
            <person name="Narusaka Y."/>
            <person name="Takano Y."/>
            <person name="Kubo Y."/>
            <person name="Shirasu K."/>
        </authorList>
    </citation>
    <scope>NUCLEOTIDE SEQUENCE [LARGE SCALE GENOMIC DNA]</scope>
    <source>
        <strain evidence="3">104-T / ATCC 96160 / CBS 514.97 / LARS 414 / MAFF 240422</strain>
    </source>
</reference>
<dbReference type="AlphaFoldDB" id="A0A484FMR5"/>
<dbReference type="EMBL" id="AMCV02000020">
    <property type="protein sequence ID" value="TDZ19253.1"/>
    <property type="molecule type" value="Genomic_DNA"/>
</dbReference>